<protein>
    <recommendedName>
        <fullName evidence="10">Serine/threonine-protein phosphatase 2A activator</fullName>
        <ecNumber evidence="10">5.2.1.8</ecNumber>
    </recommendedName>
    <alternativeName>
        <fullName evidence="10">Phosphotyrosyl phosphatase activator</fullName>
    </alternativeName>
</protein>
<evidence type="ECO:0000256" key="6">
    <source>
        <dbReference type="ARBA" id="ARBA00023110"/>
    </source>
</evidence>
<dbReference type="GO" id="GO:0007052">
    <property type="term" value="P:mitotic spindle organization"/>
    <property type="evidence" value="ECO:0007669"/>
    <property type="project" value="TreeGrafter"/>
</dbReference>
<keyword evidence="6 10" id="KW-0697">Rotamase</keyword>
<dbReference type="InterPro" id="IPR043170">
    <property type="entry name" value="PTPA_C_lid"/>
</dbReference>
<feature type="region of interest" description="Disordered" evidence="11">
    <location>
        <begin position="357"/>
        <end position="405"/>
    </location>
</feature>
<dbReference type="InterPro" id="IPR004327">
    <property type="entry name" value="Phstyr_phstse_ac"/>
</dbReference>
<dbReference type="GO" id="GO:0003755">
    <property type="term" value="F:peptidyl-prolyl cis-trans isomerase activity"/>
    <property type="evidence" value="ECO:0007669"/>
    <property type="project" value="UniProtKB-KW"/>
</dbReference>
<dbReference type="Gene3D" id="1.20.120.1150">
    <property type="match status" value="1"/>
</dbReference>
<dbReference type="AlphaFoldDB" id="A0A8H3I0Z3"/>
<dbReference type="InterPro" id="IPR037218">
    <property type="entry name" value="PTPA_sf"/>
</dbReference>
<sequence length="437" mass="47876">MATQLSVLDPGKPHVFIEPAKRINEGQDVSRFLVSSAYRDITLFLVQLNRAMFPRKDGLEAVAHMPESSAISKLQGLLKAIDKVVDDVPLDPGTHRFGNTAFRKWYQVLEERSLQLLKDHLPETVIDFPHENGIASIQELKAYLLGSFGSAQRLDYGTGHELSFLAFVASIWKLGGFAPSNEGSEERSIVLNVIEPYLAIVRKLILKYSLEPAGSHGVWGLDDHFFLPYILGSAQYGPAITDSDSTPIEGSSPRAPDPGGVVKANIVAQERHGNLYFGAIGFIYDVKKGPFWEHSPTLFDISGVRAGWAKINKGMLKMYNAEVLSKFPVVQHFPFGSLFSFEGDTEAQEPVFSVHMASQPRQENSTSSGTDGIPSTMAPWARNSSNTTRMPAPTALPTRSVGSNVIGRSNPIETRLPVVSPNDSAFVPMKAPWAKKG</sequence>
<dbReference type="Pfam" id="PF03095">
    <property type="entry name" value="PTPA"/>
    <property type="match status" value="1"/>
</dbReference>
<organism evidence="12 13">
    <name type="scientific">Gomphillus americanus</name>
    <dbReference type="NCBI Taxonomy" id="1940652"/>
    <lineage>
        <taxon>Eukaryota</taxon>
        <taxon>Fungi</taxon>
        <taxon>Dikarya</taxon>
        <taxon>Ascomycota</taxon>
        <taxon>Pezizomycotina</taxon>
        <taxon>Lecanoromycetes</taxon>
        <taxon>OSLEUM clade</taxon>
        <taxon>Ostropomycetidae</taxon>
        <taxon>Ostropales</taxon>
        <taxon>Graphidaceae</taxon>
        <taxon>Gomphilloideae</taxon>
        <taxon>Gomphillus</taxon>
    </lineage>
</organism>
<dbReference type="CDD" id="cd04087">
    <property type="entry name" value="PTPA"/>
    <property type="match status" value="1"/>
</dbReference>
<comment type="function">
    <text evidence="9">PPIases accelerate the folding of proteins. It catalyzes the cis-trans isomerization of proline imidic peptide bonds in oligopeptides. Acts as a regulatory subunit for PP2A-like phosphatases modulating their activity or substrate specificity, probably by inducing a conformational change in the catalytic subunit, a direct target of the PPIase. Can reactivate inactive phosphatase PP2A-phosphatase methylesterase complexes (PP2Ai) in presence of ATP and Mg(2+) by dissociating the inactive form from the complex.</text>
</comment>
<dbReference type="PANTHER" id="PTHR10012">
    <property type="entry name" value="SERINE/THREONINE-PROTEIN PHOSPHATASE 2A REGULATORY SUBUNIT B"/>
    <property type="match status" value="1"/>
</dbReference>
<evidence type="ECO:0000256" key="8">
    <source>
        <dbReference type="ARBA" id="ARBA00023242"/>
    </source>
</evidence>
<evidence type="ECO:0000256" key="2">
    <source>
        <dbReference type="ARBA" id="ARBA00004123"/>
    </source>
</evidence>
<dbReference type="GO" id="GO:0000159">
    <property type="term" value="C:protein phosphatase type 2A complex"/>
    <property type="evidence" value="ECO:0007669"/>
    <property type="project" value="TreeGrafter"/>
</dbReference>
<dbReference type="Proteomes" id="UP000664169">
    <property type="component" value="Unassembled WGS sequence"/>
</dbReference>
<evidence type="ECO:0000256" key="7">
    <source>
        <dbReference type="ARBA" id="ARBA00023235"/>
    </source>
</evidence>
<dbReference type="OrthoDB" id="16120at2759"/>
<keyword evidence="7 10" id="KW-0413">Isomerase</keyword>
<gene>
    <name evidence="12" type="ORF">GOMPHAMPRED_000057</name>
</gene>
<keyword evidence="13" id="KW-1185">Reference proteome</keyword>
<evidence type="ECO:0000256" key="4">
    <source>
        <dbReference type="ARBA" id="ARBA00011019"/>
    </source>
</evidence>
<dbReference type="GO" id="GO:0005737">
    <property type="term" value="C:cytoplasm"/>
    <property type="evidence" value="ECO:0007669"/>
    <property type="project" value="UniProtKB-SubCell"/>
</dbReference>
<evidence type="ECO:0000256" key="5">
    <source>
        <dbReference type="ARBA" id="ARBA00022490"/>
    </source>
</evidence>
<dbReference type="PANTHER" id="PTHR10012:SF3">
    <property type="entry name" value="SERINE_THREONINE-PROTEIN PHOSPHATASE 2A ACTIVATOR 1"/>
    <property type="match status" value="1"/>
</dbReference>
<dbReference type="FunFam" id="1.20.120.1150:FF:000003">
    <property type="entry name" value="Serine/threonine-protein phosphatase 2A activator"/>
    <property type="match status" value="1"/>
</dbReference>
<dbReference type="EMBL" id="CAJPDQ010000001">
    <property type="protein sequence ID" value="CAF9902995.1"/>
    <property type="molecule type" value="Genomic_DNA"/>
</dbReference>
<feature type="compositionally biased region" description="Polar residues" evidence="11">
    <location>
        <begin position="359"/>
        <end position="370"/>
    </location>
</feature>
<reference evidence="12" key="1">
    <citation type="submission" date="2021-03" db="EMBL/GenBank/DDBJ databases">
        <authorList>
            <person name="Tagirdzhanova G."/>
        </authorList>
    </citation>
    <scope>NUCLEOTIDE SEQUENCE</scope>
</reference>
<dbReference type="SUPFAM" id="SSF140984">
    <property type="entry name" value="PTPA-like"/>
    <property type="match status" value="1"/>
</dbReference>
<keyword evidence="5 10" id="KW-0963">Cytoplasm</keyword>
<evidence type="ECO:0000256" key="3">
    <source>
        <dbReference type="ARBA" id="ARBA00004496"/>
    </source>
</evidence>
<evidence type="ECO:0000256" key="1">
    <source>
        <dbReference type="ARBA" id="ARBA00000971"/>
    </source>
</evidence>
<evidence type="ECO:0000256" key="9">
    <source>
        <dbReference type="ARBA" id="ARBA00025287"/>
    </source>
</evidence>
<proteinExistence type="inferred from homology"/>
<evidence type="ECO:0000256" key="10">
    <source>
        <dbReference type="RuleBase" id="RU361210"/>
    </source>
</evidence>
<dbReference type="EC" id="5.2.1.8" evidence="10"/>
<name>A0A8H3I0Z3_9LECA</name>
<comment type="catalytic activity">
    <reaction evidence="1 10">
        <text>[protein]-peptidylproline (omega=180) = [protein]-peptidylproline (omega=0)</text>
        <dbReference type="Rhea" id="RHEA:16237"/>
        <dbReference type="Rhea" id="RHEA-COMP:10747"/>
        <dbReference type="Rhea" id="RHEA-COMP:10748"/>
        <dbReference type="ChEBI" id="CHEBI:83833"/>
        <dbReference type="ChEBI" id="CHEBI:83834"/>
        <dbReference type="EC" id="5.2.1.8"/>
    </reaction>
</comment>
<dbReference type="GO" id="GO:0008160">
    <property type="term" value="F:protein tyrosine phosphatase activator activity"/>
    <property type="evidence" value="ECO:0007669"/>
    <property type="project" value="TreeGrafter"/>
</dbReference>
<keyword evidence="8" id="KW-0539">Nucleus</keyword>
<evidence type="ECO:0000256" key="11">
    <source>
        <dbReference type="SAM" id="MobiDB-lite"/>
    </source>
</evidence>
<evidence type="ECO:0000313" key="13">
    <source>
        <dbReference type="Proteomes" id="UP000664169"/>
    </source>
</evidence>
<comment type="similarity">
    <text evidence="4 10">Belongs to the PTPA-type PPIase family.</text>
</comment>
<comment type="caution">
    <text evidence="12">The sequence shown here is derived from an EMBL/GenBank/DDBJ whole genome shotgun (WGS) entry which is preliminary data.</text>
</comment>
<accession>A0A8H3I0Z3</accession>
<comment type="subcellular location">
    <subcellularLocation>
        <location evidence="3 10">Cytoplasm</location>
    </subcellularLocation>
    <subcellularLocation>
        <location evidence="2">Nucleus</location>
    </subcellularLocation>
</comment>
<evidence type="ECO:0000313" key="12">
    <source>
        <dbReference type="EMBL" id="CAF9902995.1"/>
    </source>
</evidence>
<dbReference type="GO" id="GO:0005634">
    <property type="term" value="C:nucleus"/>
    <property type="evidence" value="ECO:0007669"/>
    <property type="project" value="UniProtKB-SubCell"/>
</dbReference>
<dbReference type="PIRSF" id="PIRSF016325">
    <property type="entry name" value="Phstyr_phstse_ac"/>
    <property type="match status" value="1"/>
</dbReference>